<dbReference type="SMART" id="SM00180">
    <property type="entry name" value="EGF_Lam"/>
    <property type="match status" value="5"/>
</dbReference>
<dbReference type="Pfam" id="PF00193">
    <property type="entry name" value="Xlink"/>
    <property type="match status" value="1"/>
</dbReference>
<dbReference type="InterPro" id="IPR002049">
    <property type="entry name" value="LE_dom"/>
</dbReference>
<dbReference type="GO" id="GO:0005509">
    <property type="term" value="F:calcium ion binding"/>
    <property type="evidence" value="ECO:0007669"/>
    <property type="project" value="InterPro"/>
</dbReference>
<evidence type="ECO:0008006" key="19">
    <source>
        <dbReference type="Google" id="ProtNLM"/>
    </source>
</evidence>
<feature type="disulfide bond" evidence="10">
    <location>
        <begin position="1347"/>
        <end position="1356"/>
    </location>
</feature>
<feature type="domain" description="EGF-like" evidence="14">
    <location>
        <begin position="102"/>
        <end position="142"/>
    </location>
</feature>
<dbReference type="PROSITE" id="PS01186">
    <property type="entry name" value="EGF_2"/>
    <property type="match status" value="14"/>
</dbReference>
<evidence type="ECO:0000256" key="2">
    <source>
        <dbReference type="ARBA" id="ARBA00022536"/>
    </source>
</evidence>
<feature type="domain" description="FAS1" evidence="15">
    <location>
        <begin position="355"/>
        <end position="494"/>
    </location>
</feature>
<feature type="domain" description="EGF-like" evidence="14">
    <location>
        <begin position="1322"/>
        <end position="1357"/>
    </location>
</feature>
<feature type="domain" description="FAS1" evidence="15">
    <location>
        <begin position="2253"/>
        <end position="2391"/>
    </location>
</feature>
<dbReference type="Pfam" id="PF12947">
    <property type="entry name" value="EGF_3"/>
    <property type="match status" value="8"/>
</dbReference>
<keyword evidence="5 12" id="KW-0472">Membrane</keyword>
<feature type="domain" description="FAS1" evidence="15">
    <location>
        <begin position="1705"/>
        <end position="1845"/>
    </location>
</feature>
<feature type="chain" id="PRO_5043518080" description="Stabilin 2" evidence="13">
    <location>
        <begin position="25"/>
        <end position="2496"/>
    </location>
</feature>
<feature type="domain" description="EGF-like" evidence="14">
    <location>
        <begin position="713"/>
        <end position="753"/>
    </location>
</feature>
<dbReference type="InterPro" id="IPR016186">
    <property type="entry name" value="C-type_lectin-like/link_sf"/>
</dbReference>
<feature type="domain" description="EGF-like" evidence="14">
    <location>
        <begin position="313"/>
        <end position="352"/>
    </location>
</feature>
<dbReference type="EMBL" id="JADWDJ010000023">
    <property type="protein sequence ID" value="KAG5261722.1"/>
    <property type="molecule type" value="Genomic_DNA"/>
</dbReference>
<dbReference type="FunFam" id="3.10.100.10:FF:000001">
    <property type="entry name" value="Hyaluronan proteoglycan link protein 1"/>
    <property type="match status" value="1"/>
</dbReference>
<evidence type="ECO:0000256" key="9">
    <source>
        <dbReference type="ARBA" id="ARBA00023292"/>
    </source>
</evidence>
<dbReference type="FunFam" id="2.30.180.10:FF:000014">
    <property type="entry name" value="Stabilin 1"/>
    <property type="match status" value="1"/>
</dbReference>
<dbReference type="InterPro" id="IPR000742">
    <property type="entry name" value="EGF"/>
</dbReference>
<evidence type="ECO:0000256" key="3">
    <source>
        <dbReference type="ARBA" id="ARBA00022692"/>
    </source>
</evidence>
<evidence type="ECO:0000256" key="11">
    <source>
        <dbReference type="PROSITE-ProRule" id="PRU00323"/>
    </source>
</evidence>
<organism evidence="17 18">
    <name type="scientific">Alosa alosa</name>
    <name type="common">allis shad</name>
    <dbReference type="NCBI Taxonomy" id="278164"/>
    <lineage>
        <taxon>Eukaryota</taxon>
        <taxon>Metazoa</taxon>
        <taxon>Chordata</taxon>
        <taxon>Craniata</taxon>
        <taxon>Vertebrata</taxon>
        <taxon>Euteleostomi</taxon>
        <taxon>Actinopterygii</taxon>
        <taxon>Neopterygii</taxon>
        <taxon>Teleostei</taxon>
        <taxon>Clupei</taxon>
        <taxon>Clupeiformes</taxon>
        <taxon>Clupeoidei</taxon>
        <taxon>Clupeidae</taxon>
        <taxon>Alosa</taxon>
    </lineage>
</organism>
<evidence type="ECO:0000259" key="16">
    <source>
        <dbReference type="PROSITE" id="PS50963"/>
    </source>
</evidence>
<evidence type="ECO:0000259" key="15">
    <source>
        <dbReference type="PROSITE" id="PS50213"/>
    </source>
</evidence>
<feature type="disulfide bond" evidence="10">
    <location>
        <begin position="1409"/>
        <end position="1419"/>
    </location>
</feature>
<dbReference type="InterPro" id="IPR000538">
    <property type="entry name" value="Link_dom"/>
</dbReference>
<feature type="disulfide bond" evidence="10">
    <location>
        <begin position="197"/>
        <end position="214"/>
    </location>
</feature>
<dbReference type="PROSITE" id="PS50963">
    <property type="entry name" value="LINK_2"/>
    <property type="match status" value="1"/>
</dbReference>
<feature type="domain" description="FAS1" evidence="15">
    <location>
        <begin position="969"/>
        <end position="1099"/>
    </location>
</feature>
<feature type="domain" description="EGF-like" evidence="14">
    <location>
        <begin position="1968"/>
        <end position="2005"/>
    </location>
</feature>
<keyword evidence="9" id="KW-0424">Laminin EGF-like domain</keyword>
<feature type="disulfide bond" evidence="10">
    <location>
        <begin position="132"/>
        <end position="141"/>
    </location>
</feature>
<evidence type="ECO:0000313" key="17">
    <source>
        <dbReference type="EMBL" id="KAG5261722.1"/>
    </source>
</evidence>
<protein>
    <recommendedName>
        <fullName evidence="19">Stabilin 2</fullName>
    </recommendedName>
</protein>
<comment type="subcellular location">
    <subcellularLocation>
        <location evidence="1">Membrane</location>
        <topology evidence="1">Single-pass type I membrane protein</topology>
    </subcellularLocation>
</comment>
<feature type="domain" description="EGF-like" evidence="14">
    <location>
        <begin position="886"/>
        <end position="928"/>
    </location>
</feature>
<evidence type="ECO:0000256" key="7">
    <source>
        <dbReference type="ARBA" id="ARBA00023170"/>
    </source>
</evidence>
<dbReference type="GO" id="GO:0005540">
    <property type="term" value="F:hyaluronic acid binding"/>
    <property type="evidence" value="ECO:0007669"/>
    <property type="project" value="InterPro"/>
</dbReference>
<keyword evidence="3 12" id="KW-0812">Transmembrane</keyword>
<dbReference type="CDD" id="cd00054">
    <property type="entry name" value="EGF_CA"/>
    <property type="match status" value="1"/>
</dbReference>
<feature type="disulfide bond" evidence="10">
    <location>
        <begin position="1372"/>
        <end position="1389"/>
    </location>
</feature>
<dbReference type="InterPro" id="IPR024731">
    <property type="entry name" value="NELL2-like_EGF"/>
</dbReference>
<dbReference type="Pfam" id="PF02469">
    <property type="entry name" value="Fasciclin"/>
    <property type="match status" value="6"/>
</dbReference>
<dbReference type="PANTHER" id="PTHR24038">
    <property type="entry name" value="STABILIN"/>
    <property type="match status" value="1"/>
</dbReference>
<evidence type="ECO:0000313" key="18">
    <source>
        <dbReference type="Proteomes" id="UP000823561"/>
    </source>
</evidence>
<dbReference type="Gene3D" id="2.30.180.10">
    <property type="entry name" value="FAS1 domain"/>
    <property type="match status" value="7"/>
</dbReference>
<feature type="disulfide bond" evidence="11">
    <location>
        <begin position="2162"/>
        <end position="2231"/>
    </location>
</feature>
<keyword evidence="8" id="KW-0325">Glycoprotein</keyword>
<feature type="disulfide bond" evidence="10">
    <location>
        <begin position="2014"/>
        <end position="2024"/>
    </location>
</feature>
<feature type="domain" description="EGF-like" evidence="14">
    <location>
        <begin position="188"/>
        <end position="228"/>
    </location>
</feature>
<dbReference type="SMART" id="SM00445">
    <property type="entry name" value="LINK"/>
    <property type="match status" value="1"/>
</dbReference>
<feature type="domain" description="Link" evidence="16">
    <location>
        <begin position="2140"/>
        <end position="2233"/>
    </location>
</feature>
<feature type="disulfide bond" evidence="10">
    <location>
        <begin position="1413"/>
        <end position="1430"/>
    </location>
</feature>
<feature type="disulfide bond" evidence="10">
    <location>
        <begin position="157"/>
        <end position="174"/>
    </location>
</feature>
<feature type="domain" description="EGF-like" evidence="14">
    <location>
        <begin position="229"/>
        <end position="268"/>
    </location>
</feature>
<comment type="caution">
    <text evidence="10">Lacks conserved residue(s) required for the propagation of feature annotation.</text>
</comment>
<reference evidence="17" key="1">
    <citation type="submission" date="2020-10" db="EMBL/GenBank/DDBJ databases">
        <title>Chromosome-scale genome assembly of the Allis shad, Alosa alosa.</title>
        <authorList>
            <person name="Margot Z."/>
            <person name="Christophe K."/>
            <person name="Cabau C."/>
            <person name="Louis A."/>
            <person name="Berthelot C."/>
            <person name="Parey E."/>
            <person name="Roest Crollius H."/>
            <person name="Montfort J."/>
            <person name="Robinson-Rechavi M."/>
            <person name="Bucao C."/>
            <person name="Bouchez O."/>
            <person name="Gislard M."/>
            <person name="Lluch J."/>
            <person name="Milhes M."/>
            <person name="Lampietro C."/>
            <person name="Lopez Roques C."/>
            <person name="Donnadieu C."/>
            <person name="Braasch I."/>
            <person name="Desvignes T."/>
            <person name="Postlethwait J."/>
            <person name="Bobe J."/>
            <person name="Guiguen Y."/>
        </authorList>
    </citation>
    <scope>NUCLEOTIDE SEQUENCE</scope>
    <source>
        <strain evidence="17">M-15738</strain>
        <tissue evidence="17">Blood</tissue>
    </source>
</reference>
<evidence type="ECO:0000256" key="10">
    <source>
        <dbReference type="PROSITE-ProRule" id="PRU00076"/>
    </source>
</evidence>
<feature type="domain" description="EGF-like" evidence="14">
    <location>
        <begin position="1445"/>
        <end position="1486"/>
    </location>
</feature>
<dbReference type="PROSITE" id="PS01248">
    <property type="entry name" value="EGF_LAM_1"/>
    <property type="match status" value="2"/>
</dbReference>
<feature type="disulfide bond" evidence="10">
    <location>
        <begin position="176"/>
        <end position="185"/>
    </location>
</feature>
<comment type="caution">
    <text evidence="17">The sequence shown here is derived from an EMBL/GenBank/DDBJ whole genome shotgun (WGS) entry which is preliminary data.</text>
</comment>
<feature type="disulfide bond" evidence="10">
    <location>
        <begin position="1951"/>
        <end position="1960"/>
    </location>
</feature>
<dbReference type="PROSITE" id="PS50213">
    <property type="entry name" value="FAS1"/>
    <property type="match status" value="7"/>
</dbReference>
<dbReference type="Proteomes" id="UP000823561">
    <property type="component" value="Chromosome 23"/>
</dbReference>
<dbReference type="Pfam" id="PF24887">
    <property type="entry name" value="EGF_STAB1-2"/>
    <property type="match status" value="1"/>
</dbReference>
<dbReference type="PROSITE" id="PS50026">
    <property type="entry name" value="EGF_3"/>
    <property type="match status" value="19"/>
</dbReference>
<proteinExistence type="predicted"/>
<feature type="domain" description="FAS1" evidence="15">
    <location>
        <begin position="1570"/>
        <end position="1697"/>
    </location>
</feature>
<dbReference type="Gene3D" id="2.170.300.10">
    <property type="entry name" value="Tie2 ligand-binding domain superfamily"/>
    <property type="match status" value="2"/>
</dbReference>
<feature type="domain" description="EGF-like" evidence="14">
    <location>
        <begin position="1921"/>
        <end position="1961"/>
    </location>
</feature>
<dbReference type="InterPro" id="IPR016187">
    <property type="entry name" value="CTDL_fold"/>
</dbReference>
<keyword evidence="4 12" id="KW-1133">Transmembrane helix</keyword>
<evidence type="ECO:0000256" key="8">
    <source>
        <dbReference type="ARBA" id="ARBA00023180"/>
    </source>
</evidence>
<feature type="domain" description="EGF-like" evidence="14">
    <location>
        <begin position="929"/>
        <end position="969"/>
    </location>
</feature>
<feature type="domain" description="EGF-like" evidence="14">
    <location>
        <begin position="1529"/>
        <end position="1570"/>
    </location>
</feature>
<keyword evidence="13" id="KW-0732">Signal</keyword>
<feature type="transmembrane region" description="Helical" evidence="12">
    <location>
        <begin position="2406"/>
        <end position="2430"/>
    </location>
</feature>
<evidence type="ECO:0000256" key="12">
    <source>
        <dbReference type="SAM" id="Phobius"/>
    </source>
</evidence>
<dbReference type="InterPro" id="IPR036378">
    <property type="entry name" value="FAS1_dom_sf"/>
</dbReference>
<feature type="domain" description="FAS1" evidence="15">
    <location>
        <begin position="506"/>
        <end position="639"/>
    </location>
</feature>
<dbReference type="InterPro" id="IPR056806">
    <property type="entry name" value="EGF_STAB1-2"/>
</dbReference>
<feature type="domain" description="EGF-like" evidence="14">
    <location>
        <begin position="803"/>
        <end position="842"/>
    </location>
</feature>
<accession>A0AAV6FJ96</accession>
<keyword evidence="7" id="KW-0675">Receptor</keyword>
<dbReference type="GO" id="GO:0016020">
    <property type="term" value="C:membrane"/>
    <property type="evidence" value="ECO:0007669"/>
    <property type="project" value="UniProtKB-SubCell"/>
</dbReference>
<dbReference type="GO" id="GO:0007155">
    <property type="term" value="P:cell adhesion"/>
    <property type="evidence" value="ECO:0007669"/>
    <property type="project" value="InterPro"/>
</dbReference>
<keyword evidence="6 10" id="KW-1015">Disulfide bond</keyword>
<feature type="domain" description="FAS1" evidence="15">
    <location>
        <begin position="1106"/>
        <end position="1234"/>
    </location>
</feature>
<keyword evidence="2 10" id="KW-0245">EGF-like domain</keyword>
<dbReference type="InterPro" id="IPR001881">
    <property type="entry name" value="EGF-like_Ca-bd_dom"/>
</dbReference>
<feature type="domain" description="EGF-like" evidence="14">
    <location>
        <begin position="843"/>
        <end position="885"/>
    </location>
</feature>
<feature type="domain" description="EGF-like" evidence="14">
    <location>
        <begin position="2010"/>
        <end position="2044"/>
    </location>
</feature>
<dbReference type="SUPFAM" id="SSF57196">
    <property type="entry name" value="EGF/Laminin"/>
    <property type="match status" value="3"/>
</dbReference>
<evidence type="ECO:0000256" key="6">
    <source>
        <dbReference type="ARBA" id="ARBA00023157"/>
    </source>
</evidence>
<dbReference type="SUPFAM" id="SSF56436">
    <property type="entry name" value="C-type lectin-like"/>
    <property type="match status" value="1"/>
</dbReference>
<feature type="domain" description="EGF-like" evidence="14">
    <location>
        <begin position="149"/>
        <end position="186"/>
    </location>
</feature>
<feature type="disulfide bond" evidence="10">
    <location>
        <begin position="743"/>
        <end position="752"/>
    </location>
</feature>
<dbReference type="FunFam" id="2.30.180.10:FF:000018">
    <property type="entry name" value="Stabilin 2"/>
    <property type="match status" value="1"/>
</dbReference>
<feature type="domain" description="EGF-like" evidence="14">
    <location>
        <begin position="1364"/>
        <end position="1401"/>
    </location>
</feature>
<dbReference type="InterPro" id="IPR000782">
    <property type="entry name" value="FAS1_domain"/>
</dbReference>
<dbReference type="SUPFAM" id="SSF82153">
    <property type="entry name" value="FAS1 domain"/>
    <property type="match status" value="7"/>
</dbReference>
<keyword evidence="18" id="KW-1185">Reference proteome</keyword>
<dbReference type="FunFam" id="2.30.180.10:FF:000005">
    <property type="entry name" value="Stabilin 2"/>
    <property type="match status" value="1"/>
</dbReference>
<evidence type="ECO:0000256" key="1">
    <source>
        <dbReference type="ARBA" id="ARBA00004479"/>
    </source>
</evidence>
<dbReference type="Gene3D" id="2.10.25.10">
    <property type="entry name" value="Laminin"/>
    <property type="match status" value="12"/>
</dbReference>
<evidence type="ECO:0000256" key="4">
    <source>
        <dbReference type="ARBA" id="ARBA00022989"/>
    </source>
</evidence>
<dbReference type="SMART" id="SM00554">
    <property type="entry name" value="FAS1"/>
    <property type="match status" value="7"/>
</dbReference>
<feature type="disulfide bond" evidence="10">
    <location>
        <begin position="1995"/>
        <end position="2004"/>
    </location>
</feature>
<gene>
    <name evidence="17" type="ORF">AALO_G00287620</name>
</gene>
<feature type="domain" description="EGF-like" evidence="14">
    <location>
        <begin position="1487"/>
        <end position="1528"/>
    </location>
</feature>
<feature type="signal peptide" evidence="13">
    <location>
        <begin position="1"/>
        <end position="24"/>
    </location>
</feature>
<evidence type="ECO:0000256" key="13">
    <source>
        <dbReference type="SAM" id="SignalP"/>
    </source>
</evidence>
<evidence type="ECO:0000256" key="5">
    <source>
        <dbReference type="ARBA" id="ARBA00023136"/>
    </source>
</evidence>
<evidence type="ECO:0000259" key="14">
    <source>
        <dbReference type="PROSITE" id="PS50026"/>
    </source>
</evidence>
<dbReference type="FunFam" id="2.10.25.10:FF:000040">
    <property type="entry name" value="Stabilin 2"/>
    <property type="match status" value="3"/>
</dbReference>
<dbReference type="Gene3D" id="3.10.100.10">
    <property type="entry name" value="Mannose-Binding Protein A, subunit A"/>
    <property type="match status" value="1"/>
</dbReference>
<dbReference type="PROSITE" id="PS00022">
    <property type="entry name" value="EGF_1"/>
    <property type="match status" value="7"/>
</dbReference>
<sequence>MGDFCGLLQLTVLLLTVIFSVAAAVKNRCDKSIQVATKSDCFSCAAFPVFPCPHGFLRKKHGMGNRDCKYEFVPGIRLPGCSHECVKDTVQPECCPGFWGNDCIECPESAANPCSNNGVCSDGIGGNGTCSCKPGFVGTACEECGSNLYGPTCSSVCKCVHGLCSSGLKGDGSCTCFSGYKGLQCDMELPECTALSCGPEARCVEQADTGKLVCRCKPGYLGNGVQCTSINPCLQRVCHPQATCTHVGPNQHVCKCVPGYSGDGIVCMPVDPCQTQQGGCSSESTRCVYDGPGQSHCECLPGFVKLNELSCKIINKCKPDSCHKNAVCTMSDPTSIQCLCKEGYIGNGQVCYGNLLDRIRELNSQPGGQWTGQLTSALSLFESVVTWPLTSQGPFTIFVPTNKGFSKGATTLKDLLADPAQALYLSKLHMLAGEKTIEGLVGNSYTLTGRQAEILTEDNQLKYRIYGSKRKKGVILDSGLVASNGIIHIISKLMDSVPPTVKSQRQENLMKILADNNKFSQFRGLLQKTSMKGVLDGEGPFTVFAPTNAALTSMEPDYLNFLSSDEGATKLLELLRHHVINTKVEVFSLVSQSSLVTMANQALTVNTTEEGLMLLNEARVLEADVEAKNGRLYSVDGVLIPPSIEPLLPHRCDVTSWKIVEGQCTRCERAQCYEGVQVDIVTGCDRTFYLGCFPKCNVTETVASCCKGFYGPDCMPCPGGYTKPCSGHGTCNDGMGGNGTCMCEPNFTGSRCQYCSNPNKYGPECTSSCLCLEGECENRRESDGRCKLGSCNQGYGGRFCERQTRSCGPVAYCHTHASCDFSGGTVKCVCNRGFRGDGITCVETDPCGLPNRGGCGPNTKCVKTGPATHVCQCLAGWKADGDECQPVDNCQEPTRGNCHSDASCIYIGPGQSDCTCKSGYHGNGFECEPINPCVKLNGGCHYLATCVYQKSKWKCVCEEGYSGDGKQCYGTLAEVLTAEPLMGDFYRWVQDAGLSQFLSETADITVFVPNAEAVQKMSKEDRDFWLSSDNLPSLVRSHIVQGLYPLKDLRMSGVELTGLIKRPLPITWTNETTTVGGAILISPDMPATNGLIYMIDKVLAPDHKLSVGLLEVLSQRPELSLFRESMIKYNLTDQIGASSTITVFAPTDSAIKAFLSTSNASSLDVNVTKYHIVVGEKLTEADLLDGLYKDTMLGFSYQLGTFRKNNKLLVNTATVNTTDIRCSKGVVHTLNSVLSIPQNRCDKKKSELVTGKCMDCLAARIFGCPEGSKPLAFLSLERRRCLYKNPLVGNFHTIGCKMTCINTTIVRKCCAGYFGPQCETCPGPEGVPCGGQGVCSDGTNGTGVCRCNTGFNGTACEMCLLGKFGIHCDQDCKCEHGRCKEGPDGDGSCECDVDWTGTVCSKALSRDSCGGKCHTSANCLLKVIDSTHYCSCAPGFQGNGTYCTAVNVCENNNGGCSPNALCKRTSPGRRVCLCNSGYLGDGLVCKEINPCLEGTGGCDVNAECMHTGPNRTSCICRDGFSGNGKICTAINPCKKKNGGCDSHAKCEMTGPGQRNCSCPSGFIGNGFSCQGNLHLEIVEKNSLFLSTLIFGKIHDLSGKGPFTVFVPTRNALMKESRYKAWRKDTPVLAKVVRYHIVPCSRLLPEELKSQKILTTMMGDSLHISIDSNGTILINNQTAAIGGSEATNGILYTIDTMLVPPTLDQKQVNHTALSELRDYSTFAKLVEDTAITDTLKDTLHQPFVMFMPSDRSMSALPQERRDFLYAEHNRAQLLEYLRYHIVPDVQVPLTTLQSTPLTTLHGSDLQLGCAGQDKVGQLYVNDPSCLITPQKFDFPWGKVYGIDCLLSPPSLGGRCDILQPIDITMPCGGCSVSRSCPGKAKLKETLKCDILAVVSLRSSGCQSVCTLAHWKRQCCHGYYGRDCMACPGGAETPCENHGKCDEGSLGNGTCTCDKGFTGDACELCEEGHFGPDCKACNCTVNGTCNQGRHGDGSCFCKEGWMGKRCEAKLGSIPICDPPCAPKGVCKPNNTCVCKPFYEGDGITCTVADLCKYWNGGCAAGAKCRQSGEKISCTCPQHHKGDGFVCTPIDPCAASDNGGCHEHADCKMTAPELPLDRCAQDNGQCHFDAQCTDLHYEDKTVGVFHYRSPKGTYKLNYTEAQLACSQDGATLATYIQLSYAQQAGMNMCAAGWLSGVRVGYPTTYSNPKCGFGHVGIVDYGVRNNLSETWDAFCYRLKDVQCACKEGYIGDGYSCTGNLLQVLNSQPRFSNFLAQILNYSQNSVAGKEFVKRLSNLTVQSTLFVTDNSGLNENETLSSRDLEYHLSDAGAVSLQEMTNGSHIRTRLGQPITVIGVPDLNDPSKLTSSRYLSDRFLIESDIMASNGIIHVLRKPLTAPPPKPSFHVGHQAGMGIGVILLLLLIAAVMFVGYHFYTHKTKPFQFHYFREDEGEDSVPESSICNPMYDSVSDPTAGLGTLSGLAEEDKHQVVSAGSYNLQES</sequence>
<dbReference type="PROSITE" id="PS01241">
    <property type="entry name" value="LINK_1"/>
    <property type="match status" value="1"/>
</dbReference>
<feature type="disulfide bond" evidence="11">
    <location>
        <begin position="2186"/>
        <end position="2207"/>
    </location>
</feature>
<feature type="disulfide bond" evidence="10">
    <location>
        <begin position="1391"/>
        <end position="1400"/>
    </location>
</feature>
<feature type="domain" description="EGF-like" evidence="14">
    <location>
        <begin position="1405"/>
        <end position="1444"/>
    </location>
</feature>
<dbReference type="PANTHER" id="PTHR24038:SF0">
    <property type="entry name" value="STABILIN-2"/>
    <property type="match status" value="1"/>
</dbReference>
<dbReference type="SMART" id="SM00179">
    <property type="entry name" value="EGF_CA"/>
    <property type="match status" value="6"/>
</dbReference>
<name>A0AAV6FJ96_9TELE</name>
<dbReference type="SMART" id="SM00181">
    <property type="entry name" value="EGF"/>
    <property type="match status" value="23"/>
</dbReference>